<sequence>MSKYYISFSFIFIICLSVNGQIDLRNIKLKLKKTSNSSERVKLITEIINYYQNRNLSDSTFFYAEKLKYIADKNNDSLVHAKYYTLKAKTYYLNSDYINTEKFALKAIKIYRNNNLVEDVANTQLILGNIYQIQDNNKSALQNFTEALPYLKNKDKISGLLGLAAVHGQINNLEAALNYYNEAYKLSTTLNLEEYKFDIYNGLSAVYNNSGDYEKALESLEKALTETKKNNRYLAQVVCYHNIGYLQKNLKNFREAKVTFENGISIFNKISNTYMMASIYMYYSEVIAELGNISGAEDYILKSENLFNEINNSSTKPSILNIKAKIEGFKGDHYKAIDYLKQANSIKHIDDIEIAEKNKLLLANFYDKIGDVNNAYKAYKNYTQFKDSIRNSQNKQKIERLKLQFDISEYQQDLKTKEQELNLLNEAKKASNYRNTLLFLLACGLVTFIYRQRKLNKAKEFALIAEKKVITLKEEKLSSEMAVKNTEITEYAIHISERNRMLEYFTNEIKKIKAQSDNTEVKSQLQNLQFYAEENLDINREKIIYNSNIKNTEQSFISKLKEKYPNLTPKEIKVATYALLKMSSKTISNQMGISIQSVNNYRFTIRKKLNIPKNKSIDEYLRDLN</sequence>
<dbReference type="GO" id="GO:0006355">
    <property type="term" value="P:regulation of DNA-templated transcription"/>
    <property type="evidence" value="ECO:0007669"/>
    <property type="project" value="InterPro"/>
</dbReference>
<dbReference type="EMBL" id="PXOQ01000009">
    <property type="protein sequence ID" value="PSG88060.1"/>
    <property type="molecule type" value="Genomic_DNA"/>
</dbReference>
<feature type="coiled-coil region" evidence="2">
    <location>
        <begin position="400"/>
        <end position="427"/>
    </location>
</feature>
<reference evidence="4 5" key="1">
    <citation type="submission" date="2018-03" db="EMBL/GenBank/DDBJ databases">
        <title>Mesoflavibacter sp. HG37 and Mesoflavibacter sp. HG96 sp.nov., two marine bacteria isolated from seawater of Western Pacific Ocean.</title>
        <authorList>
            <person name="Cheng H."/>
            <person name="Wu Y.-H."/>
            <person name="Guo L.-L."/>
            <person name="Xu X.-W."/>
        </authorList>
    </citation>
    <scope>NUCLEOTIDE SEQUENCE [LARGE SCALE GENOMIC DNA]</scope>
    <source>
        <strain evidence="4 5">KCTC 32269</strain>
    </source>
</reference>
<dbReference type="SUPFAM" id="SSF48452">
    <property type="entry name" value="TPR-like"/>
    <property type="match status" value="3"/>
</dbReference>
<organism evidence="4 5">
    <name type="scientific">Aurantibacter aestuarii</name>
    <dbReference type="NCBI Taxonomy" id="1266046"/>
    <lineage>
        <taxon>Bacteria</taxon>
        <taxon>Pseudomonadati</taxon>
        <taxon>Bacteroidota</taxon>
        <taxon>Flavobacteriia</taxon>
        <taxon>Flavobacteriales</taxon>
        <taxon>Flavobacteriaceae</taxon>
        <taxon>Aurantibacter</taxon>
    </lineage>
</organism>
<evidence type="ECO:0000256" key="1">
    <source>
        <dbReference type="PROSITE-ProRule" id="PRU00339"/>
    </source>
</evidence>
<gene>
    <name evidence="4" type="ORF">C7H52_07080</name>
</gene>
<keyword evidence="2" id="KW-0175">Coiled coil</keyword>
<dbReference type="InterPro" id="IPR036388">
    <property type="entry name" value="WH-like_DNA-bd_sf"/>
</dbReference>
<dbReference type="PANTHER" id="PTHR10098">
    <property type="entry name" value="RAPSYN-RELATED"/>
    <property type="match status" value="1"/>
</dbReference>
<dbReference type="RefSeq" id="WP_106463198.1">
    <property type="nucleotide sequence ID" value="NZ_PXOQ01000009.1"/>
</dbReference>
<dbReference type="Pfam" id="PF00196">
    <property type="entry name" value="GerE"/>
    <property type="match status" value="1"/>
</dbReference>
<feature type="domain" description="HTH luxR-type" evidence="3">
    <location>
        <begin position="564"/>
        <end position="624"/>
    </location>
</feature>
<dbReference type="SUPFAM" id="SSF46894">
    <property type="entry name" value="C-terminal effector domain of the bipartite response regulators"/>
    <property type="match status" value="1"/>
</dbReference>
<accession>A0A2T1N857</accession>
<dbReference type="InterPro" id="IPR000792">
    <property type="entry name" value="Tscrpt_reg_LuxR_C"/>
</dbReference>
<feature type="repeat" description="TPR" evidence="1">
    <location>
        <begin position="197"/>
        <end position="230"/>
    </location>
</feature>
<protein>
    <recommendedName>
        <fullName evidence="3">HTH luxR-type domain-containing protein</fullName>
    </recommendedName>
</protein>
<evidence type="ECO:0000313" key="5">
    <source>
        <dbReference type="Proteomes" id="UP000238426"/>
    </source>
</evidence>
<evidence type="ECO:0000259" key="3">
    <source>
        <dbReference type="SMART" id="SM00421"/>
    </source>
</evidence>
<dbReference type="SMART" id="SM00421">
    <property type="entry name" value="HTH_LUXR"/>
    <property type="match status" value="1"/>
</dbReference>
<dbReference type="AlphaFoldDB" id="A0A2T1N857"/>
<dbReference type="OrthoDB" id="1090267at2"/>
<dbReference type="Gene3D" id="1.10.10.10">
    <property type="entry name" value="Winged helix-like DNA-binding domain superfamily/Winged helix DNA-binding domain"/>
    <property type="match status" value="1"/>
</dbReference>
<comment type="caution">
    <text evidence="4">The sequence shown here is derived from an EMBL/GenBank/DDBJ whole genome shotgun (WGS) entry which is preliminary data.</text>
</comment>
<evidence type="ECO:0000256" key="2">
    <source>
        <dbReference type="SAM" id="Coils"/>
    </source>
</evidence>
<dbReference type="InterPro" id="IPR016032">
    <property type="entry name" value="Sig_transdc_resp-reg_C-effctor"/>
</dbReference>
<dbReference type="GO" id="GO:0003677">
    <property type="term" value="F:DNA binding"/>
    <property type="evidence" value="ECO:0007669"/>
    <property type="project" value="InterPro"/>
</dbReference>
<dbReference type="InterPro" id="IPR011990">
    <property type="entry name" value="TPR-like_helical_dom_sf"/>
</dbReference>
<dbReference type="Gene3D" id="1.25.40.10">
    <property type="entry name" value="Tetratricopeptide repeat domain"/>
    <property type="match status" value="2"/>
</dbReference>
<dbReference type="Pfam" id="PF13181">
    <property type="entry name" value="TPR_8"/>
    <property type="match status" value="2"/>
</dbReference>
<proteinExistence type="predicted"/>
<evidence type="ECO:0000313" key="4">
    <source>
        <dbReference type="EMBL" id="PSG88060.1"/>
    </source>
</evidence>
<dbReference type="InterPro" id="IPR019734">
    <property type="entry name" value="TPR_rpt"/>
</dbReference>
<dbReference type="SMART" id="SM00028">
    <property type="entry name" value="TPR"/>
    <property type="match status" value="6"/>
</dbReference>
<keyword evidence="1" id="KW-0802">TPR repeat</keyword>
<name>A0A2T1N857_9FLAO</name>
<dbReference type="PROSITE" id="PS50005">
    <property type="entry name" value="TPR"/>
    <property type="match status" value="1"/>
</dbReference>
<keyword evidence="5" id="KW-1185">Reference proteome</keyword>
<dbReference type="Proteomes" id="UP000238426">
    <property type="component" value="Unassembled WGS sequence"/>
</dbReference>